<accession>A0A951QG21</accession>
<sequence>MDEFSTELIAQLEDALRHPIRQQLLLQQREKLQEIINHGFVRRWLFEQTYQTQNSAWAKKARLLIVRILQSSNQIWRGGSSSVLPEYYEEALTRTWEWFSNNLESYDPERASFVSWFNHHLKWRIIDVQREMTQAQQRREHPFVTESGEVIDPLEIVPAPDADRWQETIHIWLELVQNDDVLHSCRMRNAPHVNGQDLLTQILQKLHELGEFSWEAIAQTYDVDPSSLKKFCRIRCFPRFRKLWAE</sequence>
<dbReference type="EMBL" id="JAHHHD010000043">
    <property type="protein sequence ID" value="MBW4661691.1"/>
    <property type="molecule type" value="Genomic_DNA"/>
</dbReference>
<dbReference type="Proteomes" id="UP000757435">
    <property type="component" value="Unassembled WGS sequence"/>
</dbReference>
<evidence type="ECO:0008006" key="3">
    <source>
        <dbReference type="Google" id="ProtNLM"/>
    </source>
</evidence>
<name>A0A951QG21_9CYAN</name>
<evidence type="ECO:0000313" key="2">
    <source>
        <dbReference type="Proteomes" id="UP000757435"/>
    </source>
</evidence>
<comment type="caution">
    <text evidence="1">The sequence shown here is derived from an EMBL/GenBank/DDBJ whole genome shotgun (WGS) entry which is preliminary data.</text>
</comment>
<reference evidence="1" key="2">
    <citation type="journal article" date="2022" name="Microbiol. Resour. Announc.">
        <title>Metagenome Sequencing to Explore Phylogenomics of Terrestrial Cyanobacteria.</title>
        <authorList>
            <person name="Ward R.D."/>
            <person name="Stajich J.E."/>
            <person name="Johansen J.R."/>
            <person name="Huntemann M."/>
            <person name="Clum A."/>
            <person name="Foster B."/>
            <person name="Foster B."/>
            <person name="Roux S."/>
            <person name="Palaniappan K."/>
            <person name="Varghese N."/>
            <person name="Mukherjee S."/>
            <person name="Reddy T.B.K."/>
            <person name="Daum C."/>
            <person name="Copeland A."/>
            <person name="Chen I.A."/>
            <person name="Ivanova N.N."/>
            <person name="Kyrpides N.C."/>
            <person name="Shapiro N."/>
            <person name="Eloe-Fadrosh E.A."/>
            <person name="Pietrasiak N."/>
        </authorList>
    </citation>
    <scope>NUCLEOTIDE SEQUENCE</scope>
    <source>
        <strain evidence="1">UHER 2000/2452</strain>
    </source>
</reference>
<proteinExistence type="predicted"/>
<organism evidence="1 2">
    <name type="scientific">Drouetiella hepatica Uher 2000/2452</name>
    <dbReference type="NCBI Taxonomy" id="904376"/>
    <lineage>
        <taxon>Bacteria</taxon>
        <taxon>Bacillati</taxon>
        <taxon>Cyanobacteriota</taxon>
        <taxon>Cyanophyceae</taxon>
        <taxon>Oculatellales</taxon>
        <taxon>Oculatellaceae</taxon>
        <taxon>Drouetiella</taxon>
    </lineage>
</organism>
<evidence type="ECO:0000313" key="1">
    <source>
        <dbReference type="EMBL" id="MBW4661691.1"/>
    </source>
</evidence>
<dbReference type="AlphaFoldDB" id="A0A951QG21"/>
<gene>
    <name evidence="1" type="ORF">KME15_23725</name>
</gene>
<reference evidence="1" key="1">
    <citation type="submission" date="2021-05" db="EMBL/GenBank/DDBJ databases">
        <authorList>
            <person name="Pietrasiak N."/>
            <person name="Ward R."/>
            <person name="Stajich J.E."/>
            <person name="Kurbessoian T."/>
        </authorList>
    </citation>
    <scope>NUCLEOTIDE SEQUENCE</scope>
    <source>
        <strain evidence="1">UHER 2000/2452</strain>
    </source>
</reference>
<protein>
    <recommendedName>
        <fullName evidence="3">Sigma-70 family RNA polymerase sigma factor</fullName>
    </recommendedName>
</protein>